<keyword evidence="2" id="KW-1133">Transmembrane helix</keyword>
<feature type="compositionally biased region" description="Polar residues" evidence="1">
    <location>
        <begin position="57"/>
        <end position="66"/>
    </location>
</feature>
<protein>
    <submittedName>
        <fullName evidence="3">Uncharacterized protein</fullName>
    </submittedName>
</protein>
<sequence length="66" mass="7441">MLLFGPVPNQSEQFVIFLLMLLLPLLGVLVWGSPLLRWISALNEAPKQYKKGKEKASNSGQEENEE</sequence>
<dbReference type="Proteomes" id="UP000186914">
    <property type="component" value="Unassembled WGS sequence"/>
</dbReference>
<reference evidence="4" key="1">
    <citation type="submission" date="2017-01" db="EMBL/GenBank/DDBJ databases">
        <authorList>
            <person name="Varghese N."/>
            <person name="Submissions S."/>
        </authorList>
    </citation>
    <scope>NUCLEOTIDE SEQUENCE [LARGE SCALE GENOMIC DNA]</scope>
    <source>
        <strain evidence="4">CGMCC 1.7737</strain>
    </source>
</reference>
<name>A0A1N7BXC5_9EURY</name>
<evidence type="ECO:0000313" key="4">
    <source>
        <dbReference type="Proteomes" id="UP000186914"/>
    </source>
</evidence>
<proteinExistence type="predicted"/>
<feature type="transmembrane region" description="Helical" evidence="2">
    <location>
        <begin position="14"/>
        <end position="32"/>
    </location>
</feature>
<keyword evidence="2" id="KW-0472">Membrane</keyword>
<organism evidence="3 4">
    <name type="scientific">Haladaptatus litoreus</name>
    <dbReference type="NCBI Taxonomy" id="553468"/>
    <lineage>
        <taxon>Archaea</taxon>
        <taxon>Methanobacteriati</taxon>
        <taxon>Methanobacteriota</taxon>
        <taxon>Stenosarchaea group</taxon>
        <taxon>Halobacteria</taxon>
        <taxon>Halobacteriales</taxon>
        <taxon>Haladaptataceae</taxon>
        <taxon>Haladaptatus</taxon>
    </lineage>
</organism>
<accession>A0A1N7BXC5</accession>
<dbReference type="AlphaFoldDB" id="A0A1N7BXC5"/>
<keyword evidence="4" id="KW-1185">Reference proteome</keyword>
<evidence type="ECO:0000313" key="3">
    <source>
        <dbReference type="EMBL" id="SIR55982.1"/>
    </source>
</evidence>
<gene>
    <name evidence="3" type="ORF">SAMN05421858_2816</name>
</gene>
<keyword evidence="2" id="KW-0812">Transmembrane</keyword>
<dbReference type="EMBL" id="FTNO01000002">
    <property type="protein sequence ID" value="SIR55982.1"/>
    <property type="molecule type" value="Genomic_DNA"/>
</dbReference>
<evidence type="ECO:0000256" key="2">
    <source>
        <dbReference type="SAM" id="Phobius"/>
    </source>
</evidence>
<evidence type="ECO:0000256" key="1">
    <source>
        <dbReference type="SAM" id="MobiDB-lite"/>
    </source>
</evidence>
<feature type="region of interest" description="Disordered" evidence="1">
    <location>
        <begin position="47"/>
        <end position="66"/>
    </location>
</feature>